<keyword evidence="2" id="KW-1133">Transmembrane helix</keyword>
<evidence type="ECO:0000256" key="2">
    <source>
        <dbReference type="SAM" id="Phobius"/>
    </source>
</evidence>
<dbReference type="PANTHER" id="PTHR31852">
    <property type="entry name" value="LATE EMBRYOGENESIS ABUNDANT (LEA) HYDROXYPROLINE-RICH GLYCOPROTEIN FAMILY"/>
    <property type="match status" value="1"/>
</dbReference>
<keyword evidence="2" id="KW-0472">Membrane</keyword>
<keyword evidence="2" id="KW-0812">Transmembrane</keyword>
<dbReference type="InterPro" id="IPR055301">
    <property type="entry name" value="Lea14-like_2"/>
</dbReference>
<keyword evidence="4" id="KW-1185">Reference proteome</keyword>
<dbReference type="AlphaFoldDB" id="A0AAW1WRZ9"/>
<reference evidence="3 4" key="1">
    <citation type="journal article" date="2023" name="G3 (Bethesda)">
        <title>A chromosome-length genome assembly and annotation of blackberry (Rubus argutus, cv. 'Hillquist').</title>
        <authorList>
            <person name="Bruna T."/>
            <person name="Aryal R."/>
            <person name="Dudchenko O."/>
            <person name="Sargent D.J."/>
            <person name="Mead D."/>
            <person name="Buti M."/>
            <person name="Cavallini A."/>
            <person name="Hytonen T."/>
            <person name="Andres J."/>
            <person name="Pham M."/>
            <person name="Weisz D."/>
            <person name="Mascagni F."/>
            <person name="Usai G."/>
            <person name="Natali L."/>
            <person name="Bassil N."/>
            <person name="Fernandez G.E."/>
            <person name="Lomsadze A."/>
            <person name="Armour M."/>
            <person name="Olukolu B."/>
            <person name="Poorten T."/>
            <person name="Britton C."/>
            <person name="Davik J."/>
            <person name="Ashrafi H."/>
            <person name="Aiden E.L."/>
            <person name="Borodovsky M."/>
            <person name="Worthington M."/>
        </authorList>
    </citation>
    <scope>NUCLEOTIDE SEQUENCE [LARGE SCALE GENOMIC DNA]</scope>
    <source>
        <strain evidence="3">PI 553951</strain>
    </source>
</reference>
<feature type="compositionally biased region" description="Basic and acidic residues" evidence="1">
    <location>
        <begin position="1"/>
        <end position="21"/>
    </location>
</feature>
<protein>
    <recommendedName>
        <fullName evidence="5">Late embryogenesis abundant protein LEA-2 subgroup domain-containing protein</fullName>
    </recommendedName>
</protein>
<dbReference type="Proteomes" id="UP001457282">
    <property type="component" value="Unassembled WGS sequence"/>
</dbReference>
<feature type="transmembrane region" description="Helical" evidence="2">
    <location>
        <begin position="31"/>
        <end position="51"/>
    </location>
</feature>
<organism evidence="3 4">
    <name type="scientific">Rubus argutus</name>
    <name type="common">Southern blackberry</name>
    <dbReference type="NCBI Taxonomy" id="59490"/>
    <lineage>
        <taxon>Eukaryota</taxon>
        <taxon>Viridiplantae</taxon>
        <taxon>Streptophyta</taxon>
        <taxon>Embryophyta</taxon>
        <taxon>Tracheophyta</taxon>
        <taxon>Spermatophyta</taxon>
        <taxon>Magnoliopsida</taxon>
        <taxon>eudicotyledons</taxon>
        <taxon>Gunneridae</taxon>
        <taxon>Pentapetalae</taxon>
        <taxon>rosids</taxon>
        <taxon>fabids</taxon>
        <taxon>Rosales</taxon>
        <taxon>Rosaceae</taxon>
        <taxon>Rosoideae</taxon>
        <taxon>Rosoideae incertae sedis</taxon>
        <taxon>Rubus</taxon>
    </lineage>
</organism>
<feature type="region of interest" description="Disordered" evidence="1">
    <location>
        <begin position="1"/>
        <end position="22"/>
    </location>
</feature>
<sequence>MSEKAGHDAEAHAFHSDEERKRQKRIKMYKYIGIFIVFQIVVITIFGLTVMKVKTPNIRLGNINVQSLAANPATPSFDMTFTAQIRVRNTNWGP</sequence>
<proteinExistence type="predicted"/>
<name>A0AAW1WRZ9_RUBAR</name>
<comment type="caution">
    <text evidence="3">The sequence shown here is derived from an EMBL/GenBank/DDBJ whole genome shotgun (WGS) entry which is preliminary data.</text>
</comment>
<evidence type="ECO:0000313" key="3">
    <source>
        <dbReference type="EMBL" id="KAK9927087.1"/>
    </source>
</evidence>
<evidence type="ECO:0000256" key="1">
    <source>
        <dbReference type="SAM" id="MobiDB-lite"/>
    </source>
</evidence>
<evidence type="ECO:0008006" key="5">
    <source>
        <dbReference type="Google" id="ProtNLM"/>
    </source>
</evidence>
<dbReference type="EMBL" id="JBEDUW010000005">
    <property type="protein sequence ID" value="KAK9927087.1"/>
    <property type="molecule type" value="Genomic_DNA"/>
</dbReference>
<evidence type="ECO:0000313" key="4">
    <source>
        <dbReference type="Proteomes" id="UP001457282"/>
    </source>
</evidence>
<gene>
    <name evidence="3" type="ORF">M0R45_024289</name>
</gene>
<accession>A0AAW1WRZ9</accession>